<comment type="similarity">
    <text evidence="2">Belongs to the proteasome inhibitor PI31 family.</text>
</comment>
<feature type="domain" description="PI31 proteasome regulator C-terminal" evidence="5">
    <location>
        <begin position="125"/>
        <end position="187"/>
    </location>
</feature>
<evidence type="ECO:0000313" key="7">
    <source>
        <dbReference type="Proteomes" id="UP000193922"/>
    </source>
</evidence>
<dbReference type="InterPro" id="IPR045128">
    <property type="entry name" value="PI31-like"/>
</dbReference>
<dbReference type="InterPro" id="IPR013886">
    <property type="entry name" value="PI31_Prot_C"/>
</dbReference>
<comment type="caution">
    <text evidence="6">The sequence shown here is derived from an EMBL/GenBank/DDBJ whole genome shotgun (WGS) entry which is preliminary data.</text>
</comment>
<dbReference type="PANTHER" id="PTHR13266:SF1">
    <property type="entry name" value="PROTEASOME INHIBITOR PI31 SUBUNIT"/>
    <property type="match status" value="1"/>
</dbReference>
<accession>A0A1Y1W925</accession>
<dbReference type="AlphaFoldDB" id="A0A1Y1W925"/>
<dbReference type="GO" id="GO:0004866">
    <property type="term" value="F:endopeptidase inhibitor activity"/>
    <property type="evidence" value="ECO:0007669"/>
    <property type="project" value="InterPro"/>
</dbReference>
<dbReference type="RefSeq" id="XP_040743667.1">
    <property type="nucleotide sequence ID" value="XM_040883533.1"/>
</dbReference>
<protein>
    <recommendedName>
        <fullName evidence="5">PI31 proteasome regulator C-terminal domain-containing protein</fullName>
    </recommendedName>
</protein>
<dbReference type="GeneID" id="63800181"/>
<dbReference type="Pfam" id="PF08577">
    <property type="entry name" value="PI31_Prot_C"/>
    <property type="match status" value="1"/>
</dbReference>
<dbReference type="GO" id="GO:0070628">
    <property type="term" value="F:proteasome binding"/>
    <property type="evidence" value="ECO:0007669"/>
    <property type="project" value="InterPro"/>
</dbReference>
<comment type="subcellular location">
    <subcellularLocation>
        <location evidence="1">Cytoplasm</location>
    </subcellularLocation>
</comment>
<feature type="compositionally biased region" description="Gly residues" evidence="4">
    <location>
        <begin position="199"/>
        <end position="227"/>
    </location>
</feature>
<dbReference type="PANTHER" id="PTHR13266">
    <property type="entry name" value="PROTEASOME INHIBITOR"/>
    <property type="match status" value="1"/>
</dbReference>
<proteinExistence type="inferred from homology"/>
<evidence type="ECO:0000256" key="3">
    <source>
        <dbReference type="ARBA" id="ARBA00022490"/>
    </source>
</evidence>
<evidence type="ECO:0000256" key="2">
    <source>
        <dbReference type="ARBA" id="ARBA00006405"/>
    </source>
</evidence>
<feature type="region of interest" description="Disordered" evidence="4">
    <location>
        <begin position="93"/>
        <end position="140"/>
    </location>
</feature>
<dbReference type="STRING" id="61395.A0A1Y1W925"/>
<feature type="region of interest" description="Disordered" evidence="4">
    <location>
        <begin position="189"/>
        <end position="247"/>
    </location>
</feature>
<evidence type="ECO:0000313" key="6">
    <source>
        <dbReference type="EMBL" id="ORX70029.1"/>
    </source>
</evidence>
<sequence length="247" mass="25327">MVFAAVVPAEERGEPVVHMAQLNTARYITEGTAFPLKLNCNSQGEFQKQVEAVVSGDALAQLTSTVVDDIVRKIIPTEEEPVDIKHHALAFQAESRSGPSRQEQPSGAFGSAATPGRGPGNPLEIGRNDLEPLGGRLGDPASGGMVVGPGHSMFRGEQSREERIPAGPSFLPPGAVPAGARFDPIGPFGGASGPARPGGRFGGGARGGFGGGFGDGFGSGGSSGGAFSGDPDPDIDLPPNQDWNRYL</sequence>
<reference evidence="6 7" key="1">
    <citation type="submission" date="2016-07" db="EMBL/GenBank/DDBJ databases">
        <title>Pervasive Adenine N6-methylation of Active Genes in Fungi.</title>
        <authorList>
            <consortium name="DOE Joint Genome Institute"/>
            <person name="Mondo S.J."/>
            <person name="Dannebaum R.O."/>
            <person name="Kuo R.C."/>
            <person name="Labutti K."/>
            <person name="Haridas S."/>
            <person name="Kuo A."/>
            <person name="Salamov A."/>
            <person name="Ahrendt S.R."/>
            <person name="Lipzen A."/>
            <person name="Sullivan W."/>
            <person name="Andreopoulos W.B."/>
            <person name="Clum A."/>
            <person name="Lindquist E."/>
            <person name="Daum C."/>
            <person name="Ramamoorthy G.K."/>
            <person name="Gryganskyi A."/>
            <person name="Culley D."/>
            <person name="Magnuson J.K."/>
            <person name="James T.Y."/>
            <person name="O'Malley M.A."/>
            <person name="Stajich J.E."/>
            <person name="Spatafora J.W."/>
            <person name="Visel A."/>
            <person name="Grigoriev I.V."/>
        </authorList>
    </citation>
    <scope>NUCLEOTIDE SEQUENCE [LARGE SCALE GENOMIC DNA]</scope>
    <source>
        <strain evidence="6 7">ATCC 12442</strain>
    </source>
</reference>
<evidence type="ECO:0000259" key="5">
    <source>
        <dbReference type="Pfam" id="PF08577"/>
    </source>
</evidence>
<feature type="compositionally biased region" description="Polar residues" evidence="4">
    <location>
        <begin position="94"/>
        <end position="105"/>
    </location>
</feature>
<dbReference type="EMBL" id="MCFD01000006">
    <property type="protein sequence ID" value="ORX70029.1"/>
    <property type="molecule type" value="Genomic_DNA"/>
</dbReference>
<evidence type="ECO:0000256" key="4">
    <source>
        <dbReference type="SAM" id="MobiDB-lite"/>
    </source>
</evidence>
<keyword evidence="7" id="KW-1185">Reference proteome</keyword>
<dbReference type="GO" id="GO:0005737">
    <property type="term" value="C:cytoplasm"/>
    <property type="evidence" value="ECO:0007669"/>
    <property type="project" value="UniProtKB-SubCell"/>
</dbReference>
<organism evidence="6 7">
    <name type="scientific">Linderina pennispora</name>
    <dbReference type="NCBI Taxonomy" id="61395"/>
    <lineage>
        <taxon>Eukaryota</taxon>
        <taxon>Fungi</taxon>
        <taxon>Fungi incertae sedis</taxon>
        <taxon>Zoopagomycota</taxon>
        <taxon>Kickxellomycotina</taxon>
        <taxon>Kickxellomycetes</taxon>
        <taxon>Kickxellales</taxon>
        <taxon>Kickxellaceae</taxon>
        <taxon>Linderina</taxon>
    </lineage>
</organism>
<gene>
    <name evidence="6" type="ORF">DL89DRAFT_151148</name>
</gene>
<keyword evidence="3" id="KW-0963">Cytoplasm</keyword>
<evidence type="ECO:0000256" key="1">
    <source>
        <dbReference type="ARBA" id="ARBA00004496"/>
    </source>
</evidence>
<name>A0A1Y1W925_9FUNG</name>
<dbReference type="OrthoDB" id="68090at2759"/>
<dbReference type="GO" id="GO:0043161">
    <property type="term" value="P:proteasome-mediated ubiquitin-dependent protein catabolic process"/>
    <property type="evidence" value="ECO:0007669"/>
    <property type="project" value="InterPro"/>
</dbReference>
<dbReference type="Proteomes" id="UP000193922">
    <property type="component" value="Unassembled WGS sequence"/>
</dbReference>